<sequence length="83" mass="9288">MKADIIKIGNSKGVRIPASLLKQCGIDKKVEIEVRFNNIILKPIKSPREGWGAAFKKIAKQGDNQILIPDDSDADLLEEWKDD</sequence>
<dbReference type="PROSITE" id="PS51740">
    <property type="entry name" value="SPOVT_ABRB"/>
    <property type="match status" value="1"/>
</dbReference>
<organism evidence="3 4">
    <name type="scientific">Propionispora vibrioides</name>
    <dbReference type="NCBI Taxonomy" id="112903"/>
    <lineage>
        <taxon>Bacteria</taxon>
        <taxon>Bacillati</taxon>
        <taxon>Bacillota</taxon>
        <taxon>Negativicutes</taxon>
        <taxon>Selenomonadales</taxon>
        <taxon>Sporomusaceae</taxon>
        <taxon>Propionispora</taxon>
    </lineage>
</organism>
<dbReference type="SMART" id="SM00966">
    <property type="entry name" value="SpoVT_AbrB"/>
    <property type="match status" value="1"/>
</dbReference>
<name>A0A1H8WWC3_9FIRM</name>
<keyword evidence="4" id="KW-1185">Reference proteome</keyword>
<dbReference type="Gene3D" id="2.10.260.10">
    <property type="match status" value="1"/>
</dbReference>
<keyword evidence="1" id="KW-0238">DNA-binding</keyword>
<proteinExistence type="predicted"/>
<dbReference type="STRING" id="112903.SAMN04490178_11871"/>
<feature type="domain" description="SpoVT-AbrB" evidence="2">
    <location>
        <begin position="3"/>
        <end position="46"/>
    </location>
</feature>
<gene>
    <name evidence="3" type="ORF">SAMN04490178_11871</name>
</gene>
<evidence type="ECO:0000259" key="2">
    <source>
        <dbReference type="PROSITE" id="PS51740"/>
    </source>
</evidence>
<dbReference type="OrthoDB" id="9795766at2"/>
<dbReference type="Pfam" id="PF04014">
    <property type="entry name" value="MazE_antitoxin"/>
    <property type="match status" value="1"/>
</dbReference>
<dbReference type="InterPro" id="IPR007159">
    <property type="entry name" value="SpoVT-AbrB_dom"/>
</dbReference>
<evidence type="ECO:0000256" key="1">
    <source>
        <dbReference type="PROSITE-ProRule" id="PRU01076"/>
    </source>
</evidence>
<dbReference type="RefSeq" id="WP_091748802.1">
    <property type="nucleotide sequence ID" value="NZ_FODY01000018.1"/>
</dbReference>
<dbReference type="Proteomes" id="UP000198847">
    <property type="component" value="Unassembled WGS sequence"/>
</dbReference>
<evidence type="ECO:0000313" key="4">
    <source>
        <dbReference type="Proteomes" id="UP000198847"/>
    </source>
</evidence>
<evidence type="ECO:0000313" key="3">
    <source>
        <dbReference type="EMBL" id="SEP31909.1"/>
    </source>
</evidence>
<dbReference type="SUPFAM" id="SSF89447">
    <property type="entry name" value="AbrB/MazE/MraZ-like"/>
    <property type="match status" value="1"/>
</dbReference>
<dbReference type="AlphaFoldDB" id="A0A1H8WWC3"/>
<accession>A0A1H8WWC3</accession>
<dbReference type="GO" id="GO:0003677">
    <property type="term" value="F:DNA binding"/>
    <property type="evidence" value="ECO:0007669"/>
    <property type="project" value="UniProtKB-UniRule"/>
</dbReference>
<protein>
    <submittedName>
        <fullName evidence="3">Transcriptional regulator/antitoxin, MazE</fullName>
    </submittedName>
</protein>
<reference evidence="3 4" key="1">
    <citation type="submission" date="2016-10" db="EMBL/GenBank/DDBJ databases">
        <authorList>
            <person name="de Groot N.N."/>
        </authorList>
    </citation>
    <scope>NUCLEOTIDE SEQUENCE [LARGE SCALE GENOMIC DNA]</scope>
    <source>
        <strain evidence="3 4">DSM 13305</strain>
    </source>
</reference>
<dbReference type="EMBL" id="FODY01000018">
    <property type="protein sequence ID" value="SEP31909.1"/>
    <property type="molecule type" value="Genomic_DNA"/>
</dbReference>
<dbReference type="InterPro" id="IPR037914">
    <property type="entry name" value="SpoVT-AbrB_sf"/>
</dbReference>